<dbReference type="GeneID" id="13883208"/>
<protein>
    <submittedName>
        <fullName evidence="2">Uncharacterized protein</fullName>
    </submittedName>
</protein>
<dbReference type="FunCoup" id="H2AVS1">
    <property type="interactions" value="33"/>
</dbReference>
<gene>
    <name evidence="2" type="primary">KAFR0E03190</name>
    <name evidence="2" type="ORF">KAFR_0E03190</name>
</gene>
<dbReference type="RefSeq" id="XP_003957606.1">
    <property type="nucleotide sequence ID" value="XM_003957557.1"/>
</dbReference>
<dbReference type="Pfam" id="PF17242">
    <property type="entry name" value="DUF5315"/>
    <property type="match status" value="1"/>
</dbReference>
<evidence type="ECO:0000313" key="2">
    <source>
        <dbReference type="EMBL" id="CCF58471.1"/>
    </source>
</evidence>
<evidence type="ECO:0000313" key="3">
    <source>
        <dbReference type="Proteomes" id="UP000005220"/>
    </source>
</evidence>
<name>H2AVS1_KAZAF</name>
<feature type="compositionally biased region" description="Polar residues" evidence="1">
    <location>
        <begin position="77"/>
        <end position="93"/>
    </location>
</feature>
<evidence type="ECO:0000256" key="1">
    <source>
        <dbReference type="SAM" id="MobiDB-lite"/>
    </source>
</evidence>
<organism evidence="2 3">
    <name type="scientific">Kazachstania africana (strain ATCC 22294 / BCRC 22015 / CBS 2517 / CECT 1963 / NBRC 1671 / NRRL Y-8276)</name>
    <name type="common">Yeast</name>
    <name type="synonym">Kluyveromyces africanus</name>
    <dbReference type="NCBI Taxonomy" id="1071382"/>
    <lineage>
        <taxon>Eukaryota</taxon>
        <taxon>Fungi</taxon>
        <taxon>Dikarya</taxon>
        <taxon>Ascomycota</taxon>
        <taxon>Saccharomycotina</taxon>
        <taxon>Saccharomycetes</taxon>
        <taxon>Saccharomycetales</taxon>
        <taxon>Saccharomycetaceae</taxon>
        <taxon>Kazachstania</taxon>
    </lineage>
</organism>
<dbReference type="eggNOG" id="ENOG502SDYB">
    <property type="taxonomic scope" value="Eukaryota"/>
</dbReference>
<accession>H2AVS1</accession>
<proteinExistence type="predicted"/>
<dbReference type="AlphaFoldDB" id="H2AVS1"/>
<feature type="compositionally biased region" description="Polar residues" evidence="1">
    <location>
        <begin position="1"/>
        <end position="18"/>
    </location>
</feature>
<dbReference type="KEGG" id="kaf:KAFR_0E03190"/>
<keyword evidence="3" id="KW-1185">Reference proteome</keyword>
<sequence>MDANSQSNSTSETFQLHNFSKESTPDGIQSTPGSTYNLKPKNKTKSKSKSKTKHKNASNCSVRSSSNLAIRGKSPKNLLSASSEENGFKTSKNASKHGTPKPDSSIASPWSAIDTLDDVKMMAAENKFTDVLPPKFEVDLQCTREAHVQLLNAMRDRKSRLQRPIDKEGADETVLPKFFETRTSTTEELEPIYVSDYTETKDSFKEITKQEEEYVRLMEDTITGVQNLR</sequence>
<dbReference type="HOGENOM" id="CLU_1209991_0_0_1"/>
<dbReference type="EMBL" id="HE650825">
    <property type="protein sequence ID" value="CCF58471.1"/>
    <property type="molecule type" value="Genomic_DNA"/>
</dbReference>
<feature type="compositionally biased region" description="Basic residues" evidence="1">
    <location>
        <begin position="40"/>
        <end position="56"/>
    </location>
</feature>
<dbReference type="OrthoDB" id="4065597at2759"/>
<dbReference type="InParanoid" id="H2AVS1"/>
<feature type="region of interest" description="Disordered" evidence="1">
    <location>
        <begin position="1"/>
        <end position="109"/>
    </location>
</feature>
<feature type="compositionally biased region" description="Polar residues" evidence="1">
    <location>
        <begin position="25"/>
        <end position="36"/>
    </location>
</feature>
<reference evidence="2 3" key="1">
    <citation type="journal article" date="2011" name="Proc. Natl. Acad. Sci. U.S.A.">
        <title>Evolutionary erosion of yeast sex chromosomes by mating-type switching accidents.</title>
        <authorList>
            <person name="Gordon J.L."/>
            <person name="Armisen D."/>
            <person name="Proux-Wera E."/>
            <person name="Oheigeartaigh S.S."/>
            <person name="Byrne K.P."/>
            <person name="Wolfe K.H."/>
        </authorList>
    </citation>
    <scope>NUCLEOTIDE SEQUENCE [LARGE SCALE GENOMIC DNA]</scope>
    <source>
        <strain evidence="3">ATCC 22294 / BCRC 22015 / CBS 2517 / CECT 1963 / NBRC 1671 / NRRL Y-8276</strain>
    </source>
</reference>
<dbReference type="Proteomes" id="UP000005220">
    <property type="component" value="Chromosome 5"/>
</dbReference>